<dbReference type="AlphaFoldDB" id="A0A177AZR6"/>
<keyword evidence="5" id="KW-0067">ATP-binding</keyword>
<dbReference type="Pfam" id="PF03133">
    <property type="entry name" value="TTL"/>
    <property type="match status" value="1"/>
</dbReference>
<dbReference type="SUPFAM" id="SSF56059">
    <property type="entry name" value="Glutathione synthetase ATP-binding domain-like"/>
    <property type="match status" value="1"/>
</dbReference>
<comment type="caution">
    <text evidence="7">The sequence shown here is derived from an EMBL/GenBank/DDBJ whole genome shotgun (WGS) entry which is preliminary data.</text>
</comment>
<dbReference type="InterPro" id="IPR004344">
    <property type="entry name" value="TTL/TTLL_fam"/>
</dbReference>
<evidence type="ECO:0000256" key="3">
    <source>
        <dbReference type="ARBA" id="ARBA00022701"/>
    </source>
</evidence>
<dbReference type="GO" id="GO:0070740">
    <property type="term" value="F:tubulin-glutamic acid ligase activity"/>
    <property type="evidence" value="ECO:0007669"/>
    <property type="project" value="TreeGrafter"/>
</dbReference>
<dbReference type="EMBL" id="LWCA01000806">
    <property type="protein sequence ID" value="OAF66871.1"/>
    <property type="molecule type" value="Genomic_DNA"/>
</dbReference>
<dbReference type="GO" id="GO:0015631">
    <property type="term" value="F:tubulin binding"/>
    <property type="evidence" value="ECO:0007669"/>
    <property type="project" value="TreeGrafter"/>
</dbReference>
<evidence type="ECO:0000313" key="7">
    <source>
        <dbReference type="EMBL" id="OAF66871.1"/>
    </source>
</evidence>
<dbReference type="PANTHER" id="PTHR12241:SF161">
    <property type="entry name" value="TUBULIN POLYGLUTAMYLASE TTLL6"/>
    <property type="match status" value="1"/>
</dbReference>
<dbReference type="GO" id="GO:0005874">
    <property type="term" value="C:microtubule"/>
    <property type="evidence" value="ECO:0007669"/>
    <property type="project" value="UniProtKB-KW"/>
</dbReference>
<gene>
    <name evidence="7" type="ORF">A3Q56_05427</name>
</gene>
<dbReference type="PANTHER" id="PTHR12241">
    <property type="entry name" value="TUBULIN POLYGLUTAMYLASE"/>
    <property type="match status" value="1"/>
</dbReference>
<keyword evidence="4" id="KW-0547">Nucleotide-binding</keyword>
<name>A0A177AZR6_9BILA</name>
<evidence type="ECO:0000256" key="2">
    <source>
        <dbReference type="ARBA" id="ARBA00022598"/>
    </source>
</evidence>
<dbReference type="FunFam" id="3.30.470.20:FF:000009">
    <property type="entry name" value="tubulin polyglutamylase TTLL5 isoform X1"/>
    <property type="match status" value="1"/>
</dbReference>
<dbReference type="PROSITE" id="PS51221">
    <property type="entry name" value="TTL"/>
    <property type="match status" value="1"/>
</dbReference>
<dbReference type="Gene3D" id="3.30.470.20">
    <property type="entry name" value="ATP-grasp fold, B domain"/>
    <property type="match status" value="1"/>
</dbReference>
<evidence type="ECO:0008006" key="9">
    <source>
        <dbReference type="Google" id="ProtNLM"/>
    </source>
</evidence>
<organism evidence="7 8">
    <name type="scientific">Intoshia linei</name>
    <dbReference type="NCBI Taxonomy" id="1819745"/>
    <lineage>
        <taxon>Eukaryota</taxon>
        <taxon>Metazoa</taxon>
        <taxon>Spiralia</taxon>
        <taxon>Lophotrochozoa</taxon>
        <taxon>Mesozoa</taxon>
        <taxon>Orthonectida</taxon>
        <taxon>Rhopaluridae</taxon>
        <taxon>Intoshia</taxon>
    </lineage>
</organism>
<sequence>MGSQGKGIWITKNIKDINLTEHCICQQYISKPLLIDDFKFDLRLYALVTSCDPLRIFVFNDGLGRFATCKYSEPSNTNVENIFMHLTNYAINKQNSNFVRDDEEGSKRRITTIMKYLKNKGYDTDKIWQNIYDVIIKTLIAAQAVLKHNYRTCFPNHVRGSACFEILGFDILIDKKLKPYLLEVNHSPSFHTDAKLDKEIKESLLFDTLRLNNFALLDKKKCVEEDRKRIKDRLFQKHVKKQDKNEIDIEMQKWYNDLEKFENAYCGNFTRIYPKNNVEKYESFFLNNVSLYQETAATKARSECARQQREEIIKKQKQSDAVFNRSSNNSVLIKKKYARGESPYFLGQTSVKKKPRKSSQKSTSRSNSEQRKNYIVSNCNKMFDIKDTFNQPIDINKPMNIIESEELERINNMLQRDNLVRNMGIVEHVYKILHLRKTYYMRKIGEKKNLKINNKTESAPQNQIYANHFVNLTNSYGILNAQKKTSNVNLKLVSNDQNEYTAKVKKLSNMIYSDINIFLPKKQQGSNSNILKFKNTEKTKLITTNANQPNLNLVKNISKLTLPSIAKCSILHPSAHFPCSSKLQKCLSIVSAVADSTSYETMRESNSKNYEYINKI</sequence>
<accession>A0A177AZR6</accession>
<comment type="similarity">
    <text evidence="1">Belongs to the tubulin--tyrosine ligase family.</text>
</comment>
<proteinExistence type="inferred from homology"/>
<feature type="region of interest" description="Disordered" evidence="6">
    <location>
        <begin position="348"/>
        <end position="371"/>
    </location>
</feature>
<evidence type="ECO:0000256" key="6">
    <source>
        <dbReference type="SAM" id="MobiDB-lite"/>
    </source>
</evidence>
<reference evidence="7 8" key="1">
    <citation type="submission" date="2016-04" db="EMBL/GenBank/DDBJ databases">
        <title>The genome of Intoshia linei affirms orthonectids as highly simplified spiralians.</title>
        <authorList>
            <person name="Mikhailov K.V."/>
            <person name="Slusarev G.S."/>
            <person name="Nikitin M.A."/>
            <person name="Logacheva M.D."/>
            <person name="Penin A."/>
            <person name="Aleoshin V."/>
            <person name="Panchin Y.V."/>
        </authorList>
    </citation>
    <scope>NUCLEOTIDE SEQUENCE [LARGE SCALE GENOMIC DNA]</scope>
    <source>
        <strain evidence="7">Intl2013</strain>
        <tissue evidence="7">Whole animal</tissue>
    </source>
</reference>
<keyword evidence="3" id="KW-0493">Microtubule</keyword>
<evidence type="ECO:0000256" key="4">
    <source>
        <dbReference type="ARBA" id="ARBA00022741"/>
    </source>
</evidence>
<dbReference type="GO" id="GO:0036064">
    <property type="term" value="C:ciliary basal body"/>
    <property type="evidence" value="ECO:0007669"/>
    <property type="project" value="TreeGrafter"/>
</dbReference>
<keyword evidence="2" id="KW-0436">Ligase</keyword>
<evidence type="ECO:0000313" key="8">
    <source>
        <dbReference type="Proteomes" id="UP000078046"/>
    </source>
</evidence>
<evidence type="ECO:0000256" key="1">
    <source>
        <dbReference type="ARBA" id="ARBA00006820"/>
    </source>
</evidence>
<dbReference type="GO" id="GO:0000226">
    <property type="term" value="P:microtubule cytoskeleton organization"/>
    <property type="evidence" value="ECO:0007669"/>
    <property type="project" value="TreeGrafter"/>
</dbReference>
<evidence type="ECO:0000256" key="5">
    <source>
        <dbReference type="ARBA" id="ARBA00022840"/>
    </source>
</evidence>
<dbReference type="Proteomes" id="UP000078046">
    <property type="component" value="Unassembled WGS sequence"/>
</dbReference>
<protein>
    <recommendedName>
        <fullName evidence="9">Tubulin polyglutamylase TTLL6</fullName>
    </recommendedName>
</protein>
<dbReference type="GO" id="GO:0005524">
    <property type="term" value="F:ATP binding"/>
    <property type="evidence" value="ECO:0007669"/>
    <property type="project" value="UniProtKB-KW"/>
</dbReference>
<dbReference type="OrthoDB" id="202825at2759"/>
<keyword evidence="8" id="KW-1185">Reference proteome</keyword>